<dbReference type="STRING" id="63737.Npun_R1399"/>
<dbReference type="HOGENOM" id="CLU_495048_0_0_3"/>
<dbReference type="KEGG" id="npu:Npun_R1399"/>
<evidence type="ECO:0000313" key="3">
    <source>
        <dbReference type="EMBL" id="ACC80106.1"/>
    </source>
</evidence>
<organism evidence="3 4">
    <name type="scientific">Nostoc punctiforme (strain ATCC 29133 / PCC 73102)</name>
    <dbReference type="NCBI Taxonomy" id="63737"/>
    <lineage>
        <taxon>Bacteria</taxon>
        <taxon>Bacillati</taxon>
        <taxon>Cyanobacteriota</taxon>
        <taxon>Cyanophyceae</taxon>
        <taxon>Nostocales</taxon>
        <taxon>Nostocaceae</taxon>
        <taxon>Nostoc</taxon>
    </lineage>
</organism>
<dbReference type="RefSeq" id="WP_012408127.1">
    <property type="nucleotide sequence ID" value="NC_010628.1"/>
</dbReference>
<dbReference type="Proteomes" id="UP000001191">
    <property type="component" value="Chromosome"/>
</dbReference>
<reference evidence="3 4" key="2">
    <citation type="journal article" date="2013" name="Plant Physiol.">
        <title>A Nostoc punctiforme Sugar Transporter Necessary to Establish a Cyanobacterium-Plant Symbiosis.</title>
        <authorList>
            <person name="Ekman M."/>
            <person name="Picossi S."/>
            <person name="Campbell E.L."/>
            <person name="Meeks J.C."/>
            <person name="Flores E."/>
        </authorList>
    </citation>
    <scope>NUCLEOTIDE SEQUENCE [LARGE SCALE GENOMIC DNA]</scope>
    <source>
        <strain evidence="4">ATCC 29133 / PCC 73102</strain>
    </source>
</reference>
<sequence length="550" mass="60424">MYQKQIFQKVVPSLPSTPISKKIAPSRSYGSLSSVVQRVQQDPNSVSGNERQELESAIGSRSTREILAGKQTPWIPEFQGISAQLWGNSGEVGAPIQAKLTIGEAGDKYEQEADRVAKDVVQKINTPQTNALPKEDSAPIQTNTLQRQQTDEEELQLKQLPEMVQRREAIPGGEASTDLADSINSARGGGQSLDANLQQSMGQAMGTDFSGVRVHTDAQAHQLNQSIQAKAFTTGQDVFFRQGEYQPGSRGGQELIAHELTHVVQQNGGAVQPAVTQKHDNWGEADKFLQAKNYLMSKAPQGVIQRGGAEDTSKDNRTEIKVLKEEGGVKIIYSQDKKYHYVEARKDVTFKGSVWLGEVKIEPPTDGYTVLHTDATQDARGGLLTALIPFALKIVAQNHLEEDGIVVLPMGGGAVIKSMVKLLSEKIGDTDTHSEATKIEKRRKAKEKQYVESLGFFDKRSYESAKKANVSEWNETFDREHKKHMEAILNTRKGSSINFISSKGSVKRNAGVENFGLEVDIPTYIETLKKATTMTVEIPAALVKEIADQI</sequence>
<evidence type="ECO:0000256" key="1">
    <source>
        <dbReference type="SAM" id="MobiDB-lite"/>
    </source>
</evidence>
<dbReference type="EnsemblBacteria" id="ACC80106">
    <property type="protein sequence ID" value="ACC80106"/>
    <property type="gene ID" value="Npun_R1399"/>
</dbReference>
<feature type="domain" description="eCIS core" evidence="2">
    <location>
        <begin position="193"/>
        <end position="269"/>
    </location>
</feature>
<protein>
    <recommendedName>
        <fullName evidence="2">eCIS core domain-containing protein</fullName>
    </recommendedName>
</protein>
<dbReference type="eggNOG" id="COG0656">
    <property type="taxonomic scope" value="Bacteria"/>
</dbReference>
<reference evidence="4" key="1">
    <citation type="submission" date="2008-04" db="EMBL/GenBank/DDBJ databases">
        <title>Complete sequence of chromosome of Nostoc punctiforme ATCC 29133.</title>
        <authorList>
            <consortium name="US DOE Joint Genome Institute"/>
            <person name="Copeland A."/>
            <person name="Lucas S."/>
            <person name="Lapidus A."/>
            <person name="Glavina del Rio T."/>
            <person name="Dalin E."/>
            <person name="Tice H."/>
            <person name="Pitluck S."/>
            <person name="Chain P."/>
            <person name="Malfatti S."/>
            <person name="Shin M."/>
            <person name="Vergez L."/>
            <person name="Schmutz J."/>
            <person name="Larimer F."/>
            <person name="Land M."/>
            <person name="Hauser L."/>
            <person name="Kyrpides N."/>
            <person name="Kim E."/>
            <person name="Meeks J.C."/>
            <person name="Elhai J."/>
            <person name="Campbell E.L."/>
            <person name="Thiel T."/>
            <person name="Longmire J."/>
            <person name="Potts M."/>
            <person name="Atlas R."/>
        </authorList>
    </citation>
    <scope>NUCLEOTIDE SEQUENCE [LARGE SCALE GENOMIC DNA]</scope>
    <source>
        <strain evidence="4">ATCC 29133 / PCC 73102</strain>
    </source>
</reference>
<dbReference type="Pfam" id="PF13699">
    <property type="entry name" value="eCIS_core"/>
    <property type="match status" value="1"/>
</dbReference>
<evidence type="ECO:0000313" key="4">
    <source>
        <dbReference type="Proteomes" id="UP000001191"/>
    </source>
</evidence>
<keyword evidence="4" id="KW-1185">Reference proteome</keyword>
<dbReference type="AlphaFoldDB" id="B2IYL9"/>
<feature type="compositionally biased region" description="Polar residues" evidence="1">
    <location>
        <begin position="40"/>
        <end position="49"/>
    </location>
</feature>
<dbReference type="InterPro" id="IPR025295">
    <property type="entry name" value="eCIS_core_dom"/>
</dbReference>
<feature type="region of interest" description="Disordered" evidence="1">
    <location>
        <begin position="40"/>
        <end position="60"/>
    </location>
</feature>
<dbReference type="EMBL" id="CP001037">
    <property type="protein sequence ID" value="ACC80106.1"/>
    <property type="molecule type" value="Genomic_DNA"/>
</dbReference>
<accession>B2IYL9</accession>
<gene>
    <name evidence="3" type="ordered locus">Npun_R1399</name>
</gene>
<evidence type="ECO:0000259" key="2">
    <source>
        <dbReference type="Pfam" id="PF13699"/>
    </source>
</evidence>
<proteinExistence type="predicted"/>
<name>B2IYL9_NOSP7</name>